<feature type="signal peptide" evidence="2">
    <location>
        <begin position="1"/>
        <end position="22"/>
    </location>
</feature>
<feature type="region of interest" description="Disordered" evidence="1">
    <location>
        <begin position="125"/>
        <end position="149"/>
    </location>
</feature>
<feature type="domain" description="DUF5060" evidence="4">
    <location>
        <begin position="36"/>
        <end position="115"/>
    </location>
</feature>
<dbReference type="InterPro" id="IPR013783">
    <property type="entry name" value="Ig-like_fold"/>
</dbReference>
<dbReference type="Gene3D" id="3.20.20.80">
    <property type="entry name" value="Glycosidases"/>
    <property type="match status" value="1"/>
</dbReference>
<dbReference type="Pfam" id="PF12904">
    <property type="entry name" value="Collagen_bind_2"/>
    <property type="match status" value="1"/>
</dbReference>
<reference evidence="5 6" key="1">
    <citation type="submission" date="2019-04" db="EMBL/GenBank/DDBJ databases">
        <authorList>
            <person name="Van Vliet M D."/>
        </authorList>
    </citation>
    <scope>NUCLEOTIDE SEQUENCE [LARGE SCALE GENOMIC DNA]</scope>
    <source>
        <strain evidence="5 6">F1</strain>
    </source>
</reference>
<dbReference type="InterPro" id="IPR024749">
    <property type="entry name" value="Collagen-bd_put"/>
</dbReference>
<accession>A0A6C2U0U8</accession>
<proteinExistence type="predicted"/>
<evidence type="ECO:0000313" key="6">
    <source>
        <dbReference type="Proteomes" id="UP000366872"/>
    </source>
</evidence>
<dbReference type="InterPro" id="IPR032260">
    <property type="entry name" value="DUF5060"/>
</dbReference>
<dbReference type="RefSeq" id="WP_136078634.1">
    <property type="nucleotide sequence ID" value="NZ_CAAHFG010000001.1"/>
</dbReference>
<gene>
    <name evidence="5" type="ORF">PDESU_01570</name>
</gene>
<keyword evidence="6" id="KW-1185">Reference proteome</keyword>
<evidence type="ECO:0000313" key="5">
    <source>
        <dbReference type="EMBL" id="VGO13016.1"/>
    </source>
</evidence>
<evidence type="ECO:0000259" key="3">
    <source>
        <dbReference type="Pfam" id="PF12904"/>
    </source>
</evidence>
<feature type="chain" id="PRO_5025609383" description="DUF5060 domain-containing protein" evidence="2">
    <location>
        <begin position="23"/>
        <end position="601"/>
    </location>
</feature>
<dbReference type="AlphaFoldDB" id="A0A6C2U0U8"/>
<evidence type="ECO:0000256" key="2">
    <source>
        <dbReference type="SAM" id="SignalP"/>
    </source>
</evidence>
<protein>
    <recommendedName>
        <fullName evidence="7">DUF5060 domain-containing protein</fullName>
    </recommendedName>
</protein>
<sequence>MVAVLIKRVGAACLLWAASSSASIVEGEKNADGSFKKWHRIEVVFDGLQVEESPATFRNCRLDVTFTSPSGKEFSVPGFFDADGDPANTSASSGNKWKARFAGGEEGEWSYKARFVTGENVAAELSGGTGGTAPDGESGTFKIGPQDKSGKDFRAKGKLEYVGEHYLRFADGDNFIKCGANSPEVLLEYGEFDGTPGHENDLYTPHIKDWNVGDPTWGGGKGKGIVGLINYLAGLGVNGHYFLCMNAYGDGKEAWPWTGVDNIDVYDVSKLAQWEVLFTHFDRMGLMVHFQLSESENTNYLEARDGQGTFSNARKILYRELVARFGHHMAITWNVGEENQAPGEGFEEANTHEQRKLFASRIRELMCYTDNISVHNGPGGVFDDIFPQLLGYADYTGASLQTILKPRKGMLSNHNEVLRWLGESAQSGHKWVVALNEPWWGKRPVNLAELIRKEAVWGALMAGGHMEFYAGRDDVKHIDYATYEDCWAPMGHAARFMNENLAKEIADMKSNDALVAGEDNWALANEGKTYLLYLKNGGEAVVDLSGANGRSFSVQWFNPRTGGNLTAGSLSIVNGGAEKISLGVPPNTTGQDWVVLLKAME</sequence>
<dbReference type="Proteomes" id="UP000366872">
    <property type="component" value="Unassembled WGS sequence"/>
</dbReference>
<evidence type="ECO:0000259" key="4">
    <source>
        <dbReference type="Pfam" id="PF16586"/>
    </source>
</evidence>
<dbReference type="Pfam" id="PF16586">
    <property type="entry name" value="DUF5060"/>
    <property type="match status" value="1"/>
</dbReference>
<organism evidence="5 6">
    <name type="scientific">Pontiella desulfatans</name>
    <dbReference type="NCBI Taxonomy" id="2750659"/>
    <lineage>
        <taxon>Bacteria</taxon>
        <taxon>Pseudomonadati</taxon>
        <taxon>Kiritimatiellota</taxon>
        <taxon>Kiritimatiellia</taxon>
        <taxon>Kiritimatiellales</taxon>
        <taxon>Pontiellaceae</taxon>
        <taxon>Pontiella</taxon>
    </lineage>
</organism>
<dbReference type="EMBL" id="CAAHFG010000001">
    <property type="protein sequence ID" value="VGO13016.1"/>
    <property type="molecule type" value="Genomic_DNA"/>
</dbReference>
<evidence type="ECO:0000256" key="1">
    <source>
        <dbReference type="SAM" id="MobiDB-lite"/>
    </source>
</evidence>
<keyword evidence="2" id="KW-0732">Signal</keyword>
<feature type="domain" description="Putative collagen-binding" evidence="3">
    <location>
        <begin position="522"/>
        <end position="597"/>
    </location>
</feature>
<evidence type="ECO:0008006" key="7">
    <source>
        <dbReference type="Google" id="ProtNLM"/>
    </source>
</evidence>
<dbReference type="Gene3D" id="2.60.40.10">
    <property type="entry name" value="Immunoglobulins"/>
    <property type="match status" value="1"/>
</dbReference>
<name>A0A6C2U0U8_PONDE</name>